<dbReference type="Gene3D" id="3.40.50.720">
    <property type="entry name" value="NAD(P)-binding Rossmann-like Domain"/>
    <property type="match status" value="1"/>
</dbReference>
<reference evidence="2 3" key="1">
    <citation type="submission" date="2016-08" db="EMBL/GenBank/DDBJ databases">
        <title>A novel genetic cassette of butanologenic Thermoanaerobacterium thermosaccharolyticum that directly convert cellulose to butanol.</title>
        <authorList>
            <person name="Li T."/>
            <person name="He J."/>
        </authorList>
    </citation>
    <scope>NUCLEOTIDE SEQUENCE [LARGE SCALE GENOMIC DNA]</scope>
    <source>
        <strain evidence="2 3">TG57</strain>
    </source>
</reference>
<protein>
    <submittedName>
        <fullName evidence="2">Shikimate quinate 5-dehydrogenase</fullName>
    </submittedName>
</protein>
<feature type="domain" description="Quinate/shikimate 5-dehydrogenase/glutamyl-tRNA reductase" evidence="1">
    <location>
        <begin position="142"/>
        <end position="257"/>
    </location>
</feature>
<dbReference type="InterPro" id="IPR006151">
    <property type="entry name" value="Shikm_DH/Glu-tRNA_Rdtase"/>
</dbReference>
<organism evidence="2 3">
    <name type="scientific">Thermoanaerobacterium thermosaccharolyticum</name>
    <name type="common">Clostridium thermosaccharolyticum</name>
    <dbReference type="NCBI Taxonomy" id="1517"/>
    <lineage>
        <taxon>Bacteria</taxon>
        <taxon>Bacillati</taxon>
        <taxon>Bacillota</taxon>
        <taxon>Clostridia</taxon>
        <taxon>Thermoanaerobacterales</taxon>
        <taxon>Thermoanaerobacteraceae</taxon>
        <taxon>Thermoanaerobacterium</taxon>
    </lineage>
</organism>
<dbReference type="Proteomes" id="UP000214975">
    <property type="component" value="Chromosome"/>
</dbReference>
<dbReference type="Pfam" id="PF01488">
    <property type="entry name" value="Shikimate_DH"/>
    <property type="match status" value="1"/>
</dbReference>
<dbReference type="InterPro" id="IPR035015">
    <property type="entry name" value="NAD-bd_H4MPT_DH"/>
</dbReference>
<sequence length="364" mass="40018">MHKFGFIIHPIEYEDVSRKFKIMNKLPRRFVEGFTRMLPPLKVSEITGVKSKYAETEGYFVAVPLISNQMMSLPEDYVMKKIIKAGKIAENLGAEIVGLGALTSVVGDAGFTVAKNLNIAVTTGNSYTIATAIEGTKKAAELMGKDIRDSEVVVIGATGSIGKVCAEILSREAKYMTLVARNKQKLEDFSRYLLEKTGMAARVTSDVKETLKSADIVVTVTSAVDTIIKPEYLKPGAVVCDVARPRDVSKEVADARDDVLVIEGGVVEVPGDVDFHFNFGFPPKTSYACMAETMILAMEGRIENYSLGRDLTVEQVDTIAKLAKKHGFKLGGFRSFERAVSEETIENVRKNAARRLKRNRFSTV</sequence>
<evidence type="ECO:0000313" key="3">
    <source>
        <dbReference type="Proteomes" id="UP000214975"/>
    </source>
</evidence>
<dbReference type="CDD" id="cd01078">
    <property type="entry name" value="NAD_bind_H4MPT_DH"/>
    <property type="match status" value="1"/>
</dbReference>
<gene>
    <name evidence="2" type="ORF">Thert_01836</name>
</gene>
<evidence type="ECO:0000313" key="2">
    <source>
        <dbReference type="EMBL" id="AST57819.1"/>
    </source>
</evidence>
<proteinExistence type="predicted"/>
<dbReference type="AlphaFoldDB" id="A0A223HZE7"/>
<dbReference type="RefSeq" id="WP_094397408.1">
    <property type="nucleotide sequence ID" value="NZ_CP016893.1"/>
</dbReference>
<name>A0A223HZE7_THETR</name>
<dbReference type="EMBL" id="CP016893">
    <property type="protein sequence ID" value="AST57819.1"/>
    <property type="molecule type" value="Genomic_DNA"/>
</dbReference>
<evidence type="ECO:0000259" key="1">
    <source>
        <dbReference type="Pfam" id="PF01488"/>
    </source>
</evidence>
<dbReference type="InterPro" id="IPR036291">
    <property type="entry name" value="NAD(P)-bd_dom_sf"/>
</dbReference>
<dbReference type="SUPFAM" id="SSF51735">
    <property type="entry name" value="NAD(P)-binding Rossmann-fold domains"/>
    <property type="match status" value="1"/>
</dbReference>
<accession>A0A223HZE7</accession>